<dbReference type="GeneID" id="77726382"/>
<dbReference type="RefSeq" id="XP_052945362.1">
    <property type="nucleotide sequence ID" value="XM_053087181.1"/>
</dbReference>
<feature type="compositionally biased region" description="Low complexity" evidence="7">
    <location>
        <begin position="141"/>
        <end position="151"/>
    </location>
</feature>
<evidence type="ECO:0000259" key="9">
    <source>
        <dbReference type="Pfam" id="PF12949"/>
    </source>
</evidence>
<dbReference type="InterPro" id="IPR025856">
    <property type="entry name" value="HeH/LEM_domain"/>
</dbReference>
<feature type="domain" description="Man1/Src1-like C-terminal" evidence="8">
    <location>
        <begin position="412"/>
        <end position="785"/>
    </location>
</feature>
<protein>
    <submittedName>
        <fullName evidence="10">Man1-Src1p-C-terminal domain-containing protein</fullName>
    </submittedName>
</protein>
<dbReference type="Proteomes" id="UP001164286">
    <property type="component" value="Unassembled WGS sequence"/>
</dbReference>
<dbReference type="GO" id="GO:0005783">
    <property type="term" value="C:endoplasmic reticulum"/>
    <property type="evidence" value="ECO:0007669"/>
    <property type="project" value="TreeGrafter"/>
</dbReference>
<sequence>MSTPSMDEYLAPDFDPFTLKVPQLRSILVEHGIPFGAVIKKSDLIDLFEDNVRPKASKLLGKSSGVKASAKGIISVSESGEESLVEAPVKKPRGRPRKTPIVEVMDDSPEPDAAPPSKRLRARSRMSVDTEGADTQPSVKSTSSRRSTLNTSRKRTPAVTPEVVPPLPVASSSRKSRQSSAATQHATPSSAATRHITPDAGDKTPVPAPRSILKKDTAIHFVDQPEADSEADEIPRHTPVKRKASRTPRRSDGEESGFSDVNPFQSGSDQAARKELRRRKSSVGPAQTPASPQQETPRQPRRSEPAPMSFTPGSTLRRVGPSRESLRAPPDEVREQMMQDRELQEAEEHNQVVSTKLNEISSRDRESPPQVTITTVYEATPVPASQNALVKRAQDKLQVVPAASRTVPLSALFLVLLSWVAQWKHASSAIGFCDTGGATNNVILLRESKIDNAQACIARNAALQLDSAVGQPSTELVRCDTTSLPLLPFMPRPTACSPCPPHAVCEAGNLAACEPEYILSHHPLSVFSALTDGLPGMEPRTFPPSCKPDTARKRLIGGVAQEVEGYLAQGRGKVVCAGMGKEDGRKGEGERFGMEEETLREMFDARRDPKFTKEQFDEVWEAALRDLVEHEDIIESIDVHGKSWYAASRTDMTLSCRAKTEAYKSLDAWKAQLGSTAAVLAAIAALQRTIKTRRAEKYKAEDLAAVVLKRLQDQERLHYTDPATTPHPYLPPAQVRDLVLPHRGSVSSRTRLWTRIEALIEKNANVATREREVNGEIWRTWEWTGVGMLGAAGEQ</sequence>
<dbReference type="GO" id="GO:0005637">
    <property type="term" value="C:nuclear inner membrane"/>
    <property type="evidence" value="ECO:0007669"/>
    <property type="project" value="UniProtKB-SubCell"/>
</dbReference>
<evidence type="ECO:0000313" key="11">
    <source>
        <dbReference type="Proteomes" id="UP001164286"/>
    </source>
</evidence>
<gene>
    <name evidence="10" type="ORF">MKK02DRAFT_26366</name>
</gene>
<dbReference type="InterPro" id="IPR044780">
    <property type="entry name" value="Heh2/Src1"/>
</dbReference>
<dbReference type="Pfam" id="PF09402">
    <property type="entry name" value="MSC"/>
    <property type="match status" value="1"/>
</dbReference>
<evidence type="ECO:0000256" key="5">
    <source>
        <dbReference type="ARBA" id="ARBA00023136"/>
    </source>
</evidence>
<name>A0AA38H862_9TREE</name>
<dbReference type="InterPro" id="IPR036361">
    <property type="entry name" value="SAP_dom_sf"/>
</dbReference>
<dbReference type="Gene3D" id="1.10.720.30">
    <property type="entry name" value="SAP domain"/>
    <property type="match status" value="1"/>
</dbReference>
<comment type="subcellular location">
    <subcellularLocation>
        <location evidence="1">Nucleus inner membrane</location>
    </subcellularLocation>
</comment>
<comment type="caution">
    <text evidence="10">The sequence shown here is derived from an EMBL/GenBank/DDBJ whole genome shotgun (WGS) entry which is preliminary data.</text>
</comment>
<organism evidence="10 11">
    <name type="scientific">Dioszegia hungarica</name>
    <dbReference type="NCBI Taxonomy" id="4972"/>
    <lineage>
        <taxon>Eukaryota</taxon>
        <taxon>Fungi</taxon>
        <taxon>Dikarya</taxon>
        <taxon>Basidiomycota</taxon>
        <taxon>Agaricomycotina</taxon>
        <taxon>Tremellomycetes</taxon>
        <taxon>Tremellales</taxon>
        <taxon>Bulleribasidiaceae</taxon>
        <taxon>Dioszegia</taxon>
    </lineage>
</organism>
<feature type="compositionally biased region" description="Basic residues" evidence="7">
    <location>
        <begin position="238"/>
        <end position="248"/>
    </location>
</feature>
<feature type="compositionally biased region" description="Polar residues" evidence="7">
    <location>
        <begin position="284"/>
        <end position="297"/>
    </location>
</feature>
<evidence type="ECO:0000256" key="3">
    <source>
        <dbReference type="ARBA" id="ARBA00022692"/>
    </source>
</evidence>
<keyword evidence="5" id="KW-0472">Membrane</keyword>
<dbReference type="Gene3D" id="1.10.10.1180">
    <property type="entry name" value="MAN1, winged-helix domain"/>
    <property type="match status" value="1"/>
</dbReference>
<dbReference type="GO" id="GO:0034399">
    <property type="term" value="C:nuclear periphery"/>
    <property type="evidence" value="ECO:0007669"/>
    <property type="project" value="TreeGrafter"/>
</dbReference>
<evidence type="ECO:0000256" key="7">
    <source>
        <dbReference type="SAM" id="MobiDB-lite"/>
    </source>
</evidence>
<evidence type="ECO:0000256" key="1">
    <source>
        <dbReference type="ARBA" id="ARBA00004540"/>
    </source>
</evidence>
<keyword evidence="4" id="KW-1133">Transmembrane helix</keyword>
<dbReference type="Pfam" id="PF12949">
    <property type="entry name" value="HeH"/>
    <property type="match status" value="1"/>
</dbReference>
<dbReference type="AlphaFoldDB" id="A0AA38H862"/>
<accession>A0AA38H862</accession>
<dbReference type="PANTHER" id="PTHR47808">
    <property type="entry name" value="INNER NUCLEAR MEMBRANE PROTEIN HEH2-RELATED"/>
    <property type="match status" value="1"/>
</dbReference>
<proteinExistence type="predicted"/>
<evidence type="ECO:0000313" key="10">
    <source>
        <dbReference type="EMBL" id="KAI9635585.1"/>
    </source>
</evidence>
<dbReference type="CDD" id="cd12935">
    <property type="entry name" value="LEM_like"/>
    <property type="match status" value="1"/>
</dbReference>
<dbReference type="EMBL" id="JAKWFO010000005">
    <property type="protein sequence ID" value="KAI9635585.1"/>
    <property type="molecule type" value="Genomic_DNA"/>
</dbReference>
<reference evidence="10" key="1">
    <citation type="journal article" date="2022" name="G3 (Bethesda)">
        <title>High quality genome of the basidiomycete yeast Dioszegia hungarica PDD-24b-2 isolated from cloud water.</title>
        <authorList>
            <person name="Jarrige D."/>
            <person name="Haridas S."/>
            <person name="Bleykasten-Grosshans C."/>
            <person name="Joly M."/>
            <person name="Nadalig T."/>
            <person name="Sancelme M."/>
            <person name="Vuilleumier S."/>
            <person name="Grigoriev I.V."/>
            <person name="Amato P."/>
            <person name="Bringel F."/>
        </authorList>
    </citation>
    <scope>NUCLEOTIDE SEQUENCE</scope>
    <source>
        <strain evidence="10">PDD-24b-2</strain>
    </source>
</reference>
<evidence type="ECO:0000256" key="4">
    <source>
        <dbReference type="ARBA" id="ARBA00022989"/>
    </source>
</evidence>
<dbReference type="PANTHER" id="PTHR47808:SF2">
    <property type="entry name" value="LEM DOMAIN-CONTAINING PROTEIN 2"/>
    <property type="match status" value="1"/>
</dbReference>
<keyword evidence="3" id="KW-0812">Transmembrane</keyword>
<evidence type="ECO:0000256" key="2">
    <source>
        <dbReference type="ARBA" id="ARBA00022553"/>
    </source>
</evidence>
<feature type="compositionally biased region" description="Basic and acidic residues" evidence="7">
    <location>
        <begin position="324"/>
        <end position="334"/>
    </location>
</feature>
<feature type="compositionally biased region" description="Low complexity" evidence="7">
    <location>
        <begin position="170"/>
        <end position="182"/>
    </location>
</feature>
<evidence type="ECO:0000259" key="8">
    <source>
        <dbReference type="Pfam" id="PF09402"/>
    </source>
</evidence>
<keyword evidence="6" id="KW-0539">Nucleus</keyword>
<dbReference type="GO" id="GO:0071763">
    <property type="term" value="P:nuclear membrane organization"/>
    <property type="evidence" value="ECO:0007669"/>
    <property type="project" value="TreeGrafter"/>
</dbReference>
<dbReference type="InterPro" id="IPR018996">
    <property type="entry name" value="Man1/Src1-like_C"/>
</dbReference>
<dbReference type="InterPro" id="IPR041885">
    <property type="entry name" value="MAN1_winged_helix_dom"/>
</dbReference>
<evidence type="ECO:0000256" key="6">
    <source>
        <dbReference type="ARBA" id="ARBA00023242"/>
    </source>
</evidence>
<keyword evidence="2" id="KW-0597">Phosphoprotein</keyword>
<dbReference type="GO" id="GO:0003682">
    <property type="term" value="F:chromatin binding"/>
    <property type="evidence" value="ECO:0007669"/>
    <property type="project" value="InterPro"/>
</dbReference>
<feature type="compositionally biased region" description="Polar residues" evidence="7">
    <location>
        <begin position="183"/>
        <end position="192"/>
    </location>
</feature>
<feature type="domain" description="HeH/LEM" evidence="9">
    <location>
        <begin position="18"/>
        <end position="50"/>
    </location>
</feature>
<feature type="region of interest" description="Disordered" evidence="7">
    <location>
        <begin position="78"/>
        <end position="334"/>
    </location>
</feature>
<keyword evidence="11" id="KW-1185">Reference proteome</keyword>